<evidence type="ECO:0000256" key="1">
    <source>
        <dbReference type="ARBA" id="ARBA00011073"/>
    </source>
</evidence>
<evidence type="ECO:0000256" key="4">
    <source>
        <dbReference type="ARBA" id="ARBA00022825"/>
    </source>
</evidence>
<feature type="compositionally biased region" description="Basic and acidic residues" evidence="6">
    <location>
        <begin position="36"/>
        <end position="45"/>
    </location>
</feature>
<dbReference type="InterPro" id="IPR015500">
    <property type="entry name" value="Peptidase_S8_subtilisin-rel"/>
</dbReference>
<reference evidence="9 10" key="1">
    <citation type="submission" date="2016-10" db="EMBL/GenBank/DDBJ databases">
        <authorList>
            <person name="de Groot N.N."/>
        </authorList>
    </citation>
    <scope>NUCLEOTIDE SEQUENCE [LARGE SCALE GENOMIC DNA]</scope>
    <source>
        <strain evidence="9 10">CGMCC 1.3430</strain>
    </source>
</reference>
<feature type="active site" description="Charge relay system" evidence="5">
    <location>
        <position position="217"/>
    </location>
</feature>
<dbReference type="PROSITE" id="PS51892">
    <property type="entry name" value="SUBTILASE"/>
    <property type="match status" value="1"/>
</dbReference>
<keyword evidence="10" id="KW-1185">Reference proteome</keyword>
<dbReference type="PANTHER" id="PTHR43806:SF11">
    <property type="entry name" value="CEREVISIN-RELATED"/>
    <property type="match status" value="1"/>
</dbReference>
<comment type="similarity">
    <text evidence="1 5">Belongs to the peptidase S8 family.</text>
</comment>
<feature type="signal peptide" evidence="7">
    <location>
        <begin position="1"/>
        <end position="19"/>
    </location>
</feature>
<dbReference type="InterPro" id="IPR023828">
    <property type="entry name" value="Peptidase_S8_Ser-AS"/>
</dbReference>
<dbReference type="Pfam" id="PF00082">
    <property type="entry name" value="Peptidase_S8"/>
    <property type="match status" value="1"/>
</dbReference>
<evidence type="ECO:0000259" key="8">
    <source>
        <dbReference type="Pfam" id="PF00082"/>
    </source>
</evidence>
<keyword evidence="4 5" id="KW-0720">Serine protease</keyword>
<dbReference type="GO" id="GO:0004252">
    <property type="term" value="F:serine-type endopeptidase activity"/>
    <property type="evidence" value="ECO:0007669"/>
    <property type="project" value="UniProtKB-UniRule"/>
</dbReference>
<dbReference type="RefSeq" id="WP_091337748.1">
    <property type="nucleotide sequence ID" value="NZ_FNRM01000001.1"/>
</dbReference>
<dbReference type="InterPro" id="IPR050131">
    <property type="entry name" value="Peptidase_S8_subtilisin-like"/>
</dbReference>
<evidence type="ECO:0000256" key="3">
    <source>
        <dbReference type="ARBA" id="ARBA00022801"/>
    </source>
</evidence>
<keyword evidence="3 5" id="KW-0378">Hydrolase</keyword>
<keyword evidence="2 5" id="KW-0645">Protease</keyword>
<evidence type="ECO:0000313" key="10">
    <source>
        <dbReference type="Proteomes" id="UP000198773"/>
    </source>
</evidence>
<feature type="chain" id="PRO_5011667949" evidence="7">
    <location>
        <begin position="20"/>
        <end position="458"/>
    </location>
</feature>
<dbReference type="Gene3D" id="3.40.50.200">
    <property type="entry name" value="Peptidase S8/S53 domain"/>
    <property type="match status" value="1"/>
</dbReference>
<sequence>MMQALLMSVLCLASFALMANPNRPDLPERPQTPAERQMERQAERQLERAMRQLENLPERLPEPAAAAVERASERIAERQFRQVPQPRAQVSTARLAQRRVEVMVEHDFQAIEREWVLLLSQNERQQLQQQAAWLLDYLVAEQHLAALDSQLLTLQLPPELDSHQALTERLSELKPPGLDRNHIYRLQSGNASARTATVAARQEAALCQQPATLGLIDTAIDRQHPQWQQRVRFQSQSFVAEELEQPLSHGTAVASRLTQQFDQPLTVYHAAVFYQDKQQRQGTTLQSLLQALNWQAQQGVQVINMSLTGPDNQALRRAIEQLWQGSTYLVAAVGNAGPQAQPLYPAAYPEVLAVTAVNEQMQLYRWAVQGEHIAFAAAGDQVMVADSQGGYRLDSGTSLAAPVAAAWLACALAETGDYTAALAQLKRVAIPAPGPHNTAGYGYGVLPGRQLGSEAGLQ</sequence>
<proteinExistence type="inferred from homology"/>
<dbReference type="EMBL" id="FNRM01000001">
    <property type="protein sequence ID" value="SDZ92340.1"/>
    <property type="molecule type" value="Genomic_DNA"/>
</dbReference>
<dbReference type="STRING" id="152573.SAMN04488051_10127"/>
<feature type="domain" description="Peptidase S8/S53" evidence="8">
    <location>
        <begin position="212"/>
        <end position="428"/>
    </location>
</feature>
<dbReference type="InterPro" id="IPR000209">
    <property type="entry name" value="Peptidase_S8/S53_dom"/>
</dbReference>
<dbReference type="GO" id="GO:0006508">
    <property type="term" value="P:proteolysis"/>
    <property type="evidence" value="ECO:0007669"/>
    <property type="project" value="UniProtKB-KW"/>
</dbReference>
<accession>A0A1H3WZF5</accession>
<gene>
    <name evidence="9" type="ORF">SAMN04488051_10127</name>
</gene>
<dbReference type="SUPFAM" id="SSF52743">
    <property type="entry name" value="Subtilisin-like"/>
    <property type="match status" value="1"/>
</dbReference>
<name>A0A1H3WZF5_ALKAM</name>
<organism evidence="9 10">
    <name type="scientific">Alkalimonas amylolytica</name>
    <dbReference type="NCBI Taxonomy" id="152573"/>
    <lineage>
        <taxon>Bacteria</taxon>
        <taxon>Pseudomonadati</taxon>
        <taxon>Pseudomonadota</taxon>
        <taxon>Gammaproteobacteria</taxon>
        <taxon>Alkalimonas</taxon>
    </lineage>
</organism>
<dbReference type="PANTHER" id="PTHR43806">
    <property type="entry name" value="PEPTIDASE S8"/>
    <property type="match status" value="1"/>
</dbReference>
<evidence type="ECO:0000256" key="7">
    <source>
        <dbReference type="SAM" id="SignalP"/>
    </source>
</evidence>
<dbReference type="PRINTS" id="PR00723">
    <property type="entry name" value="SUBTILISIN"/>
</dbReference>
<keyword evidence="7" id="KW-0732">Signal</keyword>
<dbReference type="PROSITE" id="PS00138">
    <property type="entry name" value="SUBTILASE_SER"/>
    <property type="match status" value="1"/>
</dbReference>
<evidence type="ECO:0000256" key="5">
    <source>
        <dbReference type="PROSITE-ProRule" id="PRU01240"/>
    </source>
</evidence>
<protein>
    <submittedName>
        <fullName evidence="9">Subtilase family protein</fullName>
    </submittedName>
</protein>
<dbReference type="Proteomes" id="UP000198773">
    <property type="component" value="Unassembled WGS sequence"/>
</dbReference>
<dbReference type="AlphaFoldDB" id="A0A1H3WZF5"/>
<feature type="active site" description="Charge relay system" evidence="5">
    <location>
        <position position="398"/>
    </location>
</feature>
<evidence type="ECO:0000256" key="2">
    <source>
        <dbReference type="ARBA" id="ARBA00022670"/>
    </source>
</evidence>
<evidence type="ECO:0000313" key="9">
    <source>
        <dbReference type="EMBL" id="SDZ92340.1"/>
    </source>
</evidence>
<feature type="region of interest" description="Disordered" evidence="6">
    <location>
        <begin position="20"/>
        <end position="45"/>
    </location>
</feature>
<dbReference type="OrthoDB" id="5405281at2"/>
<dbReference type="InterPro" id="IPR036852">
    <property type="entry name" value="Peptidase_S8/S53_dom_sf"/>
</dbReference>
<dbReference type="CDD" id="cd05561">
    <property type="entry name" value="Peptidases_S8_4"/>
    <property type="match status" value="1"/>
</dbReference>
<feature type="active site" description="Charge relay system" evidence="5">
    <location>
        <position position="249"/>
    </location>
</feature>
<evidence type="ECO:0000256" key="6">
    <source>
        <dbReference type="SAM" id="MobiDB-lite"/>
    </source>
</evidence>